<dbReference type="InterPro" id="IPR056931">
    <property type="entry name" value="D14-like"/>
</dbReference>
<proteinExistence type="predicted"/>
<accession>A0A6M3JMK8</accession>
<name>A0A6M3JMK8_9ZZZZ</name>
<dbReference type="EMBL" id="MT141796">
    <property type="protein sequence ID" value="QJA70478.1"/>
    <property type="molecule type" value="Genomic_DNA"/>
</dbReference>
<evidence type="ECO:0008006" key="2">
    <source>
        <dbReference type="Google" id="ProtNLM"/>
    </source>
</evidence>
<dbReference type="AlphaFoldDB" id="A0A6M3JMK8"/>
<dbReference type="Pfam" id="PF24608">
    <property type="entry name" value="PDDEXK_15"/>
    <property type="match status" value="1"/>
</dbReference>
<sequence length="182" mass="21095">MGSKSKGGDFERNICKFLSFWIQGSEKPYLLWRQPASGGMATISEENIGLTGDIRSISPLSEFLTDRYNIECKNGYDEASLDKHLKYNKTDPLRDFWIQTTNDATKSNKYPMLVYRKKGLSTPWIGISTVNYNDLYDYLKSLRFIHLHWGMDDLIDTYLFEMKEFFSTITPDIIKGEINVKS</sequence>
<protein>
    <recommendedName>
        <fullName evidence="2">YqaJ viral recombinase domain-containing protein</fullName>
    </recommendedName>
</protein>
<organism evidence="1">
    <name type="scientific">viral metagenome</name>
    <dbReference type="NCBI Taxonomy" id="1070528"/>
    <lineage>
        <taxon>unclassified sequences</taxon>
        <taxon>metagenomes</taxon>
        <taxon>organismal metagenomes</taxon>
    </lineage>
</organism>
<evidence type="ECO:0000313" key="1">
    <source>
        <dbReference type="EMBL" id="QJA70478.1"/>
    </source>
</evidence>
<gene>
    <name evidence="1" type="ORF">MM415A03703_0007</name>
</gene>
<reference evidence="1" key="1">
    <citation type="submission" date="2020-03" db="EMBL/GenBank/DDBJ databases">
        <title>The deep terrestrial virosphere.</title>
        <authorList>
            <person name="Holmfeldt K."/>
            <person name="Nilsson E."/>
            <person name="Simone D."/>
            <person name="Lopez-Fernandez M."/>
            <person name="Wu X."/>
            <person name="de Brujin I."/>
            <person name="Lundin D."/>
            <person name="Andersson A."/>
            <person name="Bertilsson S."/>
            <person name="Dopson M."/>
        </authorList>
    </citation>
    <scope>NUCLEOTIDE SEQUENCE</scope>
    <source>
        <strain evidence="1">MM415A03703</strain>
    </source>
</reference>